<dbReference type="EMBL" id="UGXT01000002">
    <property type="protein sequence ID" value="SUH38383.1"/>
    <property type="molecule type" value="Genomic_DNA"/>
</dbReference>
<accession>A0A379WWF4</accession>
<evidence type="ECO:0000313" key="2">
    <source>
        <dbReference type="EMBL" id="SUH38383.1"/>
    </source>
</evidence>
<dbReference type="AlphaFoldDB" id="A0A379WWF4"/>
<evidence type="ECO:0000313" key="3">
    <source>
        <dbReference type="Proteomes" id="UP000254712"/>
    </source>
</evidence>
<feature type="region of interest" description="Disordered" evidence="1">
    <location>
        <begin position="1"/>
        <end position="21"/>
    </location>
</feature>
<gene>
    <name evidence="2" type="primary">ftsK_5</name>
    <name evidence="2" type="ORF">NCTC8261_04709</name>
</gene>
<sequence>MPGLSRLSRNRPWSGSPYGAANRRAGYRACAEGYQPHPQYAQPQEAQSAPWQQPVPVASAPQYAATQRPQQSMTLLRRRNTAAMAGAGCRTTLAAGADPSADAGLSAEPIAAEPSHMPPVIEQPVATEPEPVIEETRPAVLRFTILKRWRERAVSANNWRHGINRFRSAVKRTCRSNLRYLSRHPYRQWKR</sequence>
<protein>
    <submittedName>
        <fullName evidence="2">DNA translocase ftsK</fullName>
    </submittedName>
</protein>
<feature type="region of interest" description="Disordered" evidence="1">
    <location>
        <begin position="36"/>
        <end position="70"/>
    </location>
</feature>
<organism evidence="2 3">
    <name type="scientific">Salmonella enterica I</name>
    <dbReference type="NCBI Taxonomy" id="59201"/>
    <lineage>
        <taxon>Bacteria</taxon>
        <taxon>Pseudomonadati</taxon>
        <taxon>Pseudomonadota</taxon>
        <taxon>Gammaproteobacteria</taxon>
        <taxon>Enterobacterales</taxon>
        <taxon>Enterobacteriaceae</taxon>
        <taxon>Salmonella</taxon>
    </lineage>
</organism>
<feature type="compositionally biased region" description="Polar residues" evidence="1">
    <location>
        <begin position="41"/>
        <end position="51"/>
    </location>
</feature>
<evidence type="ECO:0000256" key="1">
    <source>
        <dbReference type="SAM" id="MobiDB-lite"/>
    </source>
</evidence>
<proteinExistence type="predicted"/>
<dbReference type="Proteomes" id="UP000254712">
    <property type="component" value="Unassembled WGS sequence"/>
</dbReference>
<reference evidence="2 3" key="1">
    <citation type="submission" date="2018-06" db="EMBL/GenBank/DDBJ databases">
        <authorList>
            <consortium name="Pathogen Informatics"/>
            <person name="Doyle S."/>
        </authorList>
    </citation>
    <scope>NUCLEOTIDE SEQUENCE [LARGE SCALE GENOMIC DNA]</scope>
    <source>
        <strain evidence="2 3">NCTC8261</strain>
    </source>
</reference>
<name>A0A379WWF4_SALET</name>